<dbReference type="Pfam" id="PF13154">
    <property type="entry name" value="DUF3991"/>
    <property type="match status" value="1"/>
</dbReference>
<dbReference type="Proteomes" id="UP001196408">
    <property type="component" value="Unassembled WGS sequence"/>
</dbReference>
<evidence type="ECO:0000313" key="3">
    <source>
        <dbReference type="EMBL" id="MBV3393691.1"/>
    </source>
</evidence>
<name>A0AAW4MVU1_9FIRM</name>
<accession>A0AAW4MVU1</accession>
<dbReference type="EMBL" id="JAHOEF010000095">
    <property type="protein sequence ID" value="MBV3383599.1"/>
    <property type="molecule type" value="Genomic_DNA"/>
</dbReference>
<evidence type="ECO:0000313" key="2">
    <source>
        <dbReference type="EMBL" id="MBV3383599.1"/>
    </source>
</evidence>
<keyword evidence="5" id="KW-1185">Reference proteome</keyword>
<dbReference type="InterPro" id="IPR025054">
    <property type="entry name" value="DUF3991"/>
</dbReference>
<feature type="domain" description="DUF3991" evidence="1">
    <location>
        <begin position="123"/>
        <end position="182"/>
    </location>
</feature>
<comment type="caution">
    <text evidence="2">The sequence shown here is derived from an EMBL/GenBank/DDBJ whole genome shotgun (WGS) entry which is preliminary data.</text>
</comment>
<dbReference type="AlphaFoldDB" id="A0AAW4MVU1"/>
<dbReference type="EMBL" id="JAHOEL010000107">
    <property type="protein sequence ID" value="MBV3393691.1"/>
    <property type="molecule type" value="Genomic_DNA"/>
</dbReference>
<evidence type="ECO:0000313" key="5">
    <source>
        <dbReference type="Proteomes" id="UP001197492"/>
    </source>
</evidence>
<gene>
    <name evidence="2" type="ORF">KSV97_10350</name>
    <name evidence="3" type="ORF">KSW06_10645</name>
</gene>
<sequence length="305" mass="36775">MKKSRIEHVKKYSMLSLVEDLGFTLVYESSNYYHLEEHDSLKIRVNINRFYWYSKGFGGDTITLCQTLGLEKNSEFHSFIYTILYLEMRMYKNPHHEFTKIKRQERKLYLPRKDINNKKVYYYLYERGISLNIIDYFIDHEYLYQEAVHHNLVFVSYKGSQPVFISKRGSVINNRYMREQAGNDYNHCFYISHNSSLLIVTESIIDMMSLMTLTNNFKKYDYLSLNSVSHYRALFYHLEHQRIERVLLRLDNDQAGRGAVHTIVDILNKNYPYIKIDVAYPYRHKDWNDYLVYGIKQKENDIIIF</sequence>
<reference evidence="2 5" key="1">
    <citation type="submission" date="2021-06" db="EMBL/GenBank/DDBJ databases">
        <title>Collection of gut derived symbiotic bacterial strains cultured from healthy donors.</title>
        <authorList>
            <person name="Lin H."/>
            <person name="Littmann E."/>
            <person name="Pamer E.G."/>
        </authorList>
    </citation>
    <scope>NUCLEOTIDE SEQUENCE</scope>
    <source>
        <strain evidence="3 5">MSK.21.70</strain>
        <strain evidence="2">MSK.21.82</strain>
    </source>
</reference>
<dbReference type="GeneID" id="301324193"/>
<organism evidence="2 4">
    <name type="scientific">Catenibacterium mitsuokai</name>
    <dbReference type="NCBI Taxonomy" id="100886"/>
    <lineage>
        <taxon>Bacteria</taxon>
        <taxon>Bacillati</taxon>
        <taxon>Bacillota</taxon>
        <taxon>Erysipelotrichia</taxon>
        <taxon>Erysipelotrichales</taxon>
        <taxon>Coprobacillaceae</taxon>
        <taxon>Catenibacterium</taxon>
    </lineage>
</organism>
<dbReference type="Pfam" id="PF13155">
    <property type="entry name" value="Toprim_2"/>
    <property type="match status" value="1"/>
</dbReference>
<dbReference type="RefSeq" id="WP_217748256.1">
    <property type="nucleotide sequence ID" value="NZ_JAHOEB010000107.1"/>
</dbReference>
<evidence type="ECO:0000259" key="1">
    <source>
        <dbReference type="Pfam" id="PF13154"/>
    </source>
</evidence>
<dbReference type="Proteomes" id="UP001197492">
    <property type="component" value="Unassembled WGS sequence"/>
</dbReference>
<evidence type="ECO:0000313" key="4">
    <source>
        <dbReference type="Proteomes" id="UP001196408"/>
    </source>
</evidence>
<protein>
    <submittedName>
        <fullName evidence="2">Toprim domain-containing protein</fullName>
    </submittedName>
</protein>
<proteinExistence type="predicted"/>